<dbReference type="Proteomes" id="UP000887566">
    <property type="component" value="Unplaced"/>
</dbReference>
<name>A0A914X7G2_9BILA</name>
<evidence type="ECO:0000256" key="1">
    <source>
        <dbReference type="SAM" id="MobiDB-lite"/>
    </source>
</evidence>
<accession>A0A914X7G2</accession>
<protein>
    <submittedName>
        <fullName evidence="3">Uncharacterized protein</fullName>
    </submittedName>
</protein>
<dbReference type="WBParaSite" id="PSAMB.scaffold673size44094.g8053.t1">
    <property type="protein sequence ID" value="PSAMB.scaffold673size44094.g8053.t1"/>
    <property type="gene ID" value="PSAMB.scaffold673size44094.g8053"/>
</dbReference>
<organism evidence="2 3">
    <name type="scientific">Plectus sambesii</name>
    <dbReference type="NCBI Taxonomy" id="2011161"/>
    <lineage>
        <taxon>Eukaryota</taxon>
        <taxon>Metazoa</taxon>
        <taxon>Ecdysozoa</taxon>
        <taxon>Nematoda</taxon>
        <taxon>Chromadorea</taxon>
        <taxon>Plectida</taxon>
        <taxon>Plectina</taxon>
        <taxon>Plectoidea</taxon>
        <taxon>Plectidae</taxon>
        <taxon>Plectus</taxon>
    </lineage>
</organism>
<sequence>MKCTWREGGYGLFCRTAASCKKVSTSFALCPAGPKEIESIAWSYALRRIHPSRTAGVRNGVGVGGDGDSPDHPAVGRPGGAASARRAAVKARRRNAIQFLRLRRIA</sequence>
<feature type="region of interest" description="Disordered" evidence="1">
    <location>
        <begin position="56"/>
        <end position="87"/>
    </location>
</feature>
<dbReference type="AlphaFoldDB" id="A0A914X7G2"/>
<keyword evidence="2" id="KW-1185">Reference proteome</keyword>
<reference evidence="3" key="1">
    <citation type="submission" date="2022-11" db="UniProtKB">
        <authorList>
            <consortium name="WormBaseParasite"/>
        </authorList>
    </citation>
    <scope>IDENTIFICATION</scope>
</reference>
<evidence type="ECO:0000313" key="3">
    <source>
        <dbReference type="WBParaSite" id="PSAMB.scaffold673size44094.g8053.t1"/>
    </source>
</evidence>
<evidence type="ECO:0000313" key="2">
    <source>
        <dbReference type="Proteomes" id="UP000887566"/>
    </source>
</evidence>
<proteinExistence type="predicted"/>